<dbReference type="PANTHER" id="PTHR30222">
    <property type="entry name" value="SPERMIDINE/PUTRESCINE-BINDING PERIPLASMIC PROTEIN"/>
    <property type="match status" value="1"/>
</dbReference>
<keyword evidence="2" id="KW-1133">Transmembrane helix</keyword>
<comment type="caution">
    <text evidence="3">The sequence shown here is derived from an EMBL/GenBank/DDBJ whole genome shotgun (WGS) entry which is preliminary data.</text>
</comment>
<sequence>MNNLYNSVNKQRRDILKTAAVGSIATVLPFSTFAIGKSRPKLRILGTHVTLQEDLRKKAMEDLSIDLVFEPKGSAAVLQKASMAPDSFDLYEQWSNSINVLWRSGSIKPINKSRIRHWDEINSLTKTGRITPQAKIGAGDAPYKLLHIQTDGTLSDNDTNQLSYLPYVHNVDSFGYNTSVIKKGIPYETESWGWLLDEKYRGKVAVVNAPTIGLFDLALSAQARGLITFENIGSMTTLELDKLFEILIRYKQQGHFSGFWTSVPESVRFMKSKRVVIESMFSPAVSSLNGQNVPVTFAAPKEGYRGWHGVMCLSSQIAKRQESAAYEYMNWWLSGWAGAFIARQGYYISNPNRSKQFLTANEYDYWYNGKATLEDLTGTDGKVSVKKGDVRSGGSYEKRFENVAVWNTVMPTYEYTLEKWYEFLSS</sequence>
<evidence type="ECO:0000313" key="3">
    <source>
        <dbReference type="EMBL" id="GAC29439.1"/>
    </source>
</evidence>
<dbReference type="Pfam" id="PF13416">
    <property type="entry name" value="SBP_bac_8"/>
    <property type="match status" value="1"/>
</dbReference>
<reference evidence="4" key="1">
    <citation type="journal article" date="2014" name="Environ. Microbiol.">
        <title>Comparative genomics of the marine bacterial genus Glaciecola reveals the high degree of genomic diversity and genomic characteristic for cold adaptation.</title>
        <authorList>
            <person name="Qin Q.L."/>
            <person name="Xie B.B."/>
            <person name="Yu Y."/>
            <person name="Shu Y.L."/>
            <person name="Rong J.C."/>
            <person name="Zhang Y.J."/>
            <person name="Zhao D.L."/>
            <person name="Chen X.L."/>
            <person name="Zhang X.Y."/>
            <person name="Chen B."/>
            <person name="Zhou B.C."/>
            <person name="Zhang Y.Z."/>
        </authorList>
    </citation>
    <scope>NUCLEOTIDE SEQUENCE [LARGE SCALE GENOMIC DNA]</scope>
    <source>
        <strain evidence="4">ACAM 615</strain>
    </source>
</reference>
<proteinExistence type="predicted"/>
<dbReference type="STRING" id="1121922.GCA_000428905_02205"/>
<gene>
    <name evidence="3" type="ORF">GPAL_2584</name>
</gene>
<dbReference type="SUPFAM" id="SSF53850">
    <property type="entry name" value="Periplasmic binding protein-like II"/>
    <property type="match status" value="1"/>
</dbReference>
<keyword evidence="2" id="KW-0472">Membrane</keyword>
<organism evidence="3 4">
    <name type="scientific">Brumicola pallidula DSM 14239 = ACAM 615</name>
    <dbReference type="NCBI Taxonomy" id="1121922"/>
    <lineage>
        <taxon>Bacteria</taxon>
        <taxon>Pseudomonadati</taxon>
        <taxon>Pseudomonadota</taxon>
        <taxon>Gammaproteobacteria</taxon>
        <taxon>Alteromonadales</taxon>
        <taxon>Alteromonadaceae</taxon>
        <taxon>Brumicola</taxon>
    </lineage>
</organism>
<accession>K6Y9L9</accession>
<keyword evidence="1" id="KW-0732">Signal</keyword>
<dbReference type="OrthoDB" id="9812255at2"/>
<keyword evidence="2" id="KW-0812">Transmembrane</keyword>
<evidence type="ECO:0000256" key="1">
    <source>
        <dbReference type="ARBA" id="ARBA00022729"/>
    </source>
</evidence>
<dbReference type="Proteomes" id="UP000006251">
    <property type="component" value="Unassembled WGS sequence"/>
</dbReference>
<dbReference type="PANTHER" id="PTHR30222:SF17">
    <property type="entry name" value="SPERMIDINE_PUTRESCINE-BINDING PERIPLASMIC PROTEIN"/>
    <property type="match status" value="1"/>
</dbReference>
<dbReference type="RefSeq" id="WP_006012356.1">
    <property type="nucleotide sequence ID" value="NZ_AUAV01000011.1"/>
</dbReference>
<evidence type="ECO:0000313" key="4">
    <source>
        <dbReference type="Proteomes" id="UP000006251"/>
    </source>
</evidence>
<feature type="transmembrane region" description="Helical" evidence="2">
    <location>
        <begin position="15"/>
        <end position="35"/>
    </location>
</feature>
<dbReference type="Gene3D" id="3.40.190.10">
    <property type="entry name" value="Periplasmic binding protein-like II"/>
    <property type="match status" value="2"/>
</dbReference>
<dbReference type="AlphaFoldDB" id="K6Y9L9"/>
<name>K6Y9L9_9ALTE</name>
<dbReference type="EMBL" id="BAEQ01000045">
    <property type="protein sequence ID" value="GAC29439.1"/>
    <property type="molecule type" value="Genomic_DNA"/>
</dbReference>
<protein>
    <submittedName>
        <fullName evidence="3">Signal peptide prediction</fullName>
    </submittedName>
</protein>
<dbReference type="InterPro" id="IPR006059">
    <property type="entry name" value="SBP"/>
</dbReference>
<keyword evidence="4" id="KW-1185">Reference proteome</keyword>
<evidence type="ECO:0000256" key="2">
    <source>
        <dbReference type="SAM" id="Phobius"/>
    </source>
</evidence>